<accession>A0A8J1T8C4</accession>
<evidence type="ECO:0000313" key="2">
    <source>
        <dbReference type="EMBL" id="CAH1783840.1"/>
    </source>
</evidence>
<comment type="caution">
    <text evidence="2">The sequence shown here is derived from an EMBL/GenBank/DDBJ whole genome shotgun (WGS) entry which is preliminary data.</text>
</comment>
<feature type="domain" description="DUF7789" evidence="1">
    <location>
        <begin position="22"/>
        <end position="149"/>
    </location>
</feature>
<organism evidence="2 3">
    <name type="scientific">Owenia fusiformis</name>
    <name type="common">Polychaete worm</name>
    <dbReference type="NCBI Taxonomy" id="6347"/>
    <lineage>
        <taxon>Eukaryota</taxon>
        <taxon>Metazoa</taxon>
        <taxon>Spiralia</taxon>
        <taxon>Lophotrochozoa</taxon>
        <taxon>Annelida</taxon>
        <taxon>Polychaeta</taxon>
        <taxon>Sedentaria</taxon>
        <taxon>Canalipalpata</taxon>
        <taxon>Sabellida</taxon>
        <taxon>Oweniida</taxon>
        <taxon>Oweniidae</taxon>
        <taxon>Owenia</taxon>
    </lineage>
</organism>
<dbReference type="InterPro" id="IPR056691">
    <property type="entry name" value="DUF7789"/>
</dbReference>
<proteinExistence type="predicted"/>
<dbReference type="OrthoDB" id="2448307at2759"/>
<dbReference type="PANTHER" id="PTHR39299:SF1">
    <property type="entry name" value="TRANSMEMBRANE PROTEIN"/>
    <property type="match status" value="1"/>
</dbReference>
<dbReference type="PANTHER" id="PTHR39299">
    <property type="entry name" value="TRANSMEMBRANE PROTEIN"/>
    <property type="match status" value="1"/>
</dbReference>
<evidence type="ECO:0000313" key="3">
    <source>
        <dbReference type="Proteomes" id="UP000749559"/>
    </source>
</evidence>
<dbReference type="AlphaFoldDB" id="A0A8J1T8C4"/>
<keyword evidence="3" id="KW-1185">Reference proteome</keyword>
<dbReference type="EMBL" id="CAIIXF020000005">
    <property type="protein sequence ID" value="CAH1783840.1"/>
    <property type="molecule type" value="Genomic_DNA"/>
</dbReference>
<protein>
    <recommendedName>
        <fullName evidence="1">DUF7789 domain-containing protein</fullName>
    </recommendedName>
</protein>
<name>A0A8J1T8C4_OWEFU</name>
<evidence type="ECO:0000259" key="1">
    <source>
        <dbReference type="Pfam" id="PF25044"/>
    </source>
</evidence>
<dbReference type="Pfam" id="PF25044">
    <property type="entry name" value="DUF7789"/>
    <property type="match status" value="2"/>
</dbReference>
<dbReference type="Proteomes" id="UP000749559">
    <property type="component" value="Unassembled WGS sequence"/>
</dbReference>
<gene>
    <name evidence="2" type="ORF">OFUS_LOCUS10130</name>
</gene>
<reference evidence="2" key="1">
    <citation type="submission" date="2022-03" db="EMBL/GenBank/DDBJ databases">
        <authorList>
            <person name="Martin C."/>
        </authorList>
    </citation>
    <scope>NUCLEOTIDE SEQUENCE</scope>
</reference>
<sequence length="332" mass="36987">MMDESIDEVVIPVNPVTTETVVGKTRRFSSLHTMEILFLTVSILNLLATVGLTVYRLYVVISSDPKSADFTFCILLLVNAAFCVFYVIHGLVRERIYELYALIAALVAVVIYCVVEYSVNAEGRTTVKLIRLIAACVLVPLNIGLAVAVAREFGFLEFRIVGASAAFQYMYRQAALFSCLLKFDLNVNFSFIVLALQDGTNLSVLEVVTLATGLPYSLLWVIMGWVAMRKELQWLIWVFAVLSILTPAYVIYKIVFIYNQDFTAIQSNLKVIEFASLAVGALSLIVRFVLLCELVVVYRNFGKGLKQRAFGDDSSESTGLLAGLKKERSYNT</sequence>
<feature type="domain" description="DUF7789" evidence="1">
    <location>
        <begin position="161"/>
        <end position="295"/>
    </location>
</feature>